<dbReference type="InterPro" id="IPR001610">
    <property type="entry name" value="PAC"/>
</dbReference>
<evidence type="ECO:0000313" key="22">
    <source>
        <dbReference type="Proteomes" id="UP000244069"/>
    </source>
</evidence>
<dbReference type="GO" id="GO:0016020">
    <property type="term" value="C:membrane"/>
    <property type="evidence" value="ECO:0007669"/>
    <property type="project" value="UniProtKB-SubCell"/>
</dbReference>
<dbReference type="CDD" id="cd16922">
    <property type="entry name" value="HATPase_EvgS-ArcB-TorS-like"/>
    <property type="match status" value="1"/>
</dbReference>
<keyword evidence="9" id="KW-0067">ATP-binding</keyword>
<evidence type="ECO:0000256" key="14">
    <source>
        <dbReference type="SAM" id="Coils"/>
    </source>
</evidence>
<keyword evidence="5" id="KW-0808">Transferase</keyword>
<dbReference type="InterPro" id="IPR011006">
    <property type="entry name" value="CheY-like_superfamily"/>
</dbReference>
<feature type="compositionally biased region" description="Low complexity" evidence="15">
    <location>
        <begin position="772"/>
        <end position="785"/>
    </location>
</feature>
<feature type="transmembrane region" description="Helical" evidence="16">
    <location>
        <begin position="154"/>
        <end position="172"/>
    </location>
</feature>
<dbReference type="InterPro" id="IPR036890">
    <property type="entry name" value="HATPase_C_sf"/>
</dbReference>
<feature type="transmembrane region" description="Helical" evidence="16">
    <location>
        <begin position="95"/>
        <end position="121"/>
    </location>
</feature>
<dbReference type="SMART" id="SM00086">
    <property type="entry name" value="PAC"/>
    <property type="match status" value="1"/>
</dbReference>
<evidence type="ECO:0000256" key="7">
    <source>
        <dbReference type="ARBA" id="ARBA00022741"/>
    </source>
</evidence>
<dbReference type="InterPro" id="IPR000700">
    <property type="entry name" value="PAS-assoc_C"/>
</dbReference>
<dbReference type="Pfam" id="PF00072">
    <property type="entry name" value="Response_reg"/>
    <property type="match status" value="1"/>
</dbReference>
<dbReference type="Pfam" id="PF13426">
    <property type="entry name" value="PAS_9"/>
    <property type="match status" value="1"/>
</dbReference>
<dbReference type="Gene3D" id="3.40.50.2300">
    <property type="match status" value="1"/>
</dbReference>
<sequence>MTAAPTGSDCQDEPTAFRALYGPETLFFRYARARLRQFALRQISTVIGVAILWVSVSGTAASAALAIAISGETIEGLVLVWALRATKHGRPFDRLHAIATCAGALQAMSLSACVLLLAILAPGASERLIALIFLMAAAVNAGFALTHAPTVSKVKLGMFASCALIALVWQVHSVRGAPVSTAMAILEVAVLSYLVYTFVSFVVRAWRRRIENEHALLKGAEALDKTVRDLRASQEEAQRLALVASQANDSVIETDPARRITWVNRAFTEITGYSLEEALGKRPEDLLDGPDTNPEVSHAFTQAVRLATPHRAEVMNYRKDGSQLWMDVNLVPIAGADGKVERVVSIERDVTEMRRQAEALAEARDKAEAAARAKASFLAHMSHEIRTPLDAIIGMADLLTEAGLSEQHHEEAMTIRNASEALLKIINDILDLSRLGADKLMMDPQSFAPASCLREVMTMMRPLAQEKGLRLDMTHETQLPDKAVADAGRLRQVLVNLLGNAIKFTERGTVSVTASVRPHGDGWILQVIVRDSDVGVPPERAAAIFEEFEQGDADTTRRFGGTGLGLPISRALARRMGGDIVLIEPEGPDATGATFSLTVRLAPDRRGITPETKAAASTSALPRLHILLAEDNATNRLLVARFLQDEAVTLTMVENGRRAIEILSETSPDVVLMDMAMPEMDGLAATRAIRASDGPQPRIIALTANASADDRAACLSAGMDDFLSKPLRKPELLAALARAAGGQKGLSPSGGDTVSRPGTRDEASKWISPPASGTTSGRSIRSSGR</sequence>
<keyword evidence="14" id="KW-0175">Coiled coil</keyword>
<dbReference type="PANTHER" id="PTHR45339:SF1">
    <property type="entry name" value="HYBRID SIGNAL TRANSDUCTION HISTIDINE KINASE J"/>
    <property type="match status" value="1"/>
</dbReference>
<dbReference type="PROSITE" id="PS50110">
    <property type="entry name" value="RESPONSE_REGULATORY"/>
    <property type="match status" value="1"/>
</dbReference>
<evidence type="ECO:0000259" key="18">
    <source>
        <dbReference type="PROSITE" id="PS50110"/>
    </source>
</evidence>
<dbReference type="AlphaFoldDB" id="A0A2T6B5M5"/>
<feature type="transmembrane region" description="Helical" evidence="16">
    <location>
        <begin position="62"/>
        <end position="83"/>
    </location>
</feature>
<dbReference type="SMART" id="SM00388">
    <property type="entry name" value="HisKA"/>
    <property type="match status" value="1"/>
</dbReference>
<evidence type="ECO:0000256" key="4">
    <source>
        <dbReference type="ARBA" id="ARBA00022553"/>
    </source>
</evidence>
<dbReference type="CDD" id="cd00082">
    <property type="entry name" value="HisKA"/>
    <property type="match status" value="1"/>
</dbReference>
<feature type="domain" description="Histidine kinase" evidence="17">
    <location>
        <begin position="380"/>
        <end position="603"/>
    </location>
</feature>
<evidence type="ECO:0000256" key="15">
    <source>
        <dbReference type="SAM" id="MobiDB-lite"/>
    </source>
</evidence>
<dbReference type="PROSITE" id="PS50112">
    <property type="entry name" value="PAS"/>
    <property type="match status" value="1"/>
</dbReference>
<keyword evidence="12 16" id="KW-0472">Membrane</keyword>
<keyword evidence="4 13" id="KW-0597">Phosphoprotein</keyword>
<dbReference type="SUPFAM" id="SSF55874">
    <property type="entry name" value="ATPase domain of HSP90 chaperone/DNA topoisomerase II/histidine kinase"/>
    <property type="match status" value="1"/>
</dbReference>
<dbReference type="FunFam" id="3.30.565.10:FF:000010">
    <property type="entry name" value="Sensor histidine kinase RcsC"/>
    <property type="match status" value="1"/>
</dbReference>
<dbReference type="GO" id="GO:0005524">
    <property type="term" value="F:ATP binding"/>
    <property type="evidence" value="ECO:0007669"/>
    <property type="project" value="UniProtKB-KW"/>
</dbReference>
<dbReference type="Pfam" id="PF02518">
    <property type="entry name" value="HATPase_c"/>
    <property type="match status" value="1"/>
</dbReference>
<evidence type="ECO:0000256" key="11">
    <source>
        <dbReference type="ARBA" id="ARBA00023012"/>
    </source>
</evidence>
<feature type="transmembrane region" description="Helical" evidence="16">
    <location>
        <begin position="127"/>
        <end position="147"/>
    </location>
</feature>
<dbReference type="InterPro" id="IPR003594">
    <property type="entry name" value="HATPase_dom"/>
</dbReference>
<evidence type="ECO:0000256" key="9">
    <source>
        <dbReference type="ARBA" id="ARBA00022840"/>
    </source>
</evidence>
<dbReference type="InterPro" id="IPR035965">
    <property type="entry name" value="PAS-like_dom_sf"/>
</dbReference>
<dbReference type="InterPro" id="IPR001789">
    <property type="entry name" value="Sig_transdc_resp-reg_receiver"/>
</dbReference>
<name>A0A2T6B5M5_9RHOB</name>
<dbReference type="CDD" id="cd17546">
    <property type="entry name" value="REC_hyHK_CKI1_RcsC-like"/>
    <property type="match status" value="1"/>
</dbReference>
<dbReference type="PROSITE" id="PS50113">
    <property type="entry name" value="PAC"/>
    <property type="match status" value="1"/>
</dbReference>
<keyword evidence="6 16" id="KW-0812">Transmembrane</keyword>
<keyword evidence="22" id="KW-1185">Reference proteome</keyword>
<dbReference type="CDD" id="cd00130">
    <property type="entry name" value="PAS"/>
    <property type="match status" value="1"/>
</dbReference>
<evidence type="ECO:0000259" key="17">
    <source>
        <dbReference type="PROSITE" id="PS50109"/>
    </source>
</evidence>
<evidence type="ECO:0000256" key="6">
    <source>
        <dbReference type="ARBA" id="ARBA00022692"/>
    </source>
</evidence>
<dbReference type="Pfam" id="PF00512">
    <property type="entry name" value="HisKA"/>
    <property type="match status" value="1"/>
</dbReference>
<comment type="subcellular location">
    <subcellularLocation>
        <location evidence="2">Membrane</location>
    </subcellularLocation>
</comment>
<dbReference type="FunFam" id="1.10.287.130:FF:000004">
    <property type="entry name" value="Ethylene receptor 1"/>
    <property type="match status" value="1"/>
</dbReference>
<comment type="caution">
    <text evidence="21">The sequence shown here is derived from an EMBL/GenBank/DDBJ whole genome shotgun (WGS) entry which is preliminary data.</text>
</comment>
<dbReference type="InterPro" id="IPR036097">
    <property type="entry name" value="HisK_dim/P_sf"/>
</dbReference>
<dbReference type="PRINTS" id="PR00344">
    <property type="entry name" value="BCTRLSENSOR"/>
</dbReference>
<dbReference type="SUPFAM" id="SSF55785">
    <property type="entry name" value="PYP-like sensor domain (PAS domain)"/>
    <property type="match status" value="1"/>
</dbReference>
<feature type="coiled-coil region" evidence="14">
    <location>
        <begin position="343"/>
        <end position="373"/>
    </location>
</feature>
<evidence type="ECO:0000259" key="20">
    <source>
        <dbReference type="PROSITE" id="PS50113"/>
    </source>
</evidence>
<keyword evidence="7" id="KW-0547">Nucleotide-binding</keyword>
<dbReference type="PROSITE" id="PS50109">
    <property type="entry name" value="HIS_KIN"/>
    <property type="match status" value="1"/>
</dbReference>
<evidence type="ECO:0000256" key="13">
    <source>
        <dbReference type="PROSITE-ProRule" id="PRU00169"/>
    </source>
</evidence>
<evidence type="ECO:0000256" key="8">
    <source>
        <dbReference type="ARBA" id="ARBA00022777"/>
    </source>
</evidence>
<reference evidence="21 22" key="1">
    <citation type="submission" date="2018-04" db="EMBL/GenBank/DDBJ databases">
        <title>Genomic Encyclopedia of Archaeal and Bacterial Type Strains, Phase II (KMG-II): from individual species to whole genera.</title>
        <authorList>
            <person name="Goeker M."/>
        </authorList>
    </citation>
    <scope>NUCLEOTIDE SEQUENCE [LARGE SCALE GENOMIC DNA]</scope>
    <source>
        <strain evidence="21 22">DSM 29329</strain>
    </source>
</reference>
<dbReference type="PANTHER" id="PTHR45339">
    <property type="entry name" value="HYBRID SIGNAL TRANSDUCTION HISTIDINE KINASE J"/>
    <property type="match status" value="1"/>
</dbReference>
<organism evidence="21 22">
    <name type="scientific">Allosediminivita pacifica</name>
    <dbReference type="NCBI Taxonomy" id="1267769"/>
    <lineage>
        <taxon>Bacteria</taxon>
        <taxon>Pseudomonadati</taxon>
        <taxon>Pseudomonadota</taxon>
        <taxon>Alphaproteobacteria</taxon>
        <taxon>Rhodobacterales</taxon>
        <taxon>Paracoccaceae</taxon>
        <taxon>Allosediminivita</taxon>
    </lineage>
</organism>
<dbReference type="GO" id="GO:0000155">
    <property type="term" value="F:phosphorelay sensor kinase activity"/>
    <property type="evidence" value="ECO:0007669"/>
    <property type="project" value="InterPro"/>
</dbReference>
<feature type="domain" description="PAC" evidence="20">
    <location>
        <begin position="310"/>
        <end position="362"/>
    </location>
</feature>
<dbReference type="InterPro" id="IPR004358">
    <property type="entry name" value="Sig_transdc_His_kin-like_C"/>
</dbReference>
<evidence type="ECO:0000256" key="1">
    <source>
        <dbReference type="ARBA" id="ARBA00000085"/>
    </source>
</evidence>
<proteinExistence type="predicted"/>
<evidence type="ECO:0000256" key="10">
    <source>
        <dbReference type="ARBA" id="ARBA00022989"/>
    </source>
</evidence>
<keyword evidence="8 21" id="KW-0418">Kinase</keyword>
<dbReference type="SUPFAM" id="SSF52172">
    <property type="entry name" value="CheY-like"/>
    <property type="match status" value="1"/>
</dbReference>
<dbReference type="InterPro" id="IPR003661">
    <property type="entry name" value="HisK_dim/P_dom"/>
</dbReference>
<dbReference type="OrthoDB" id="9801651at2"/>
<evidence type="ECO:0000259" key="19">
    <source>
        <dbReference type="PROSITE" id="PS50112"/>
    </source>
</evidence>
<dbReference type="SMART" id="SM00448">
    <property type="entry name" value="REC"/>
    <property type="match status" value="1"/>
</dbReference>
<evidence type="ECO:0000256" key="12">
    <source>
        <dbReference type="ARBA" id="ARBA00023136"/>
    </source>
</evidence>
<feature type="modified residue" description="4-aspartylphosphate" evidence="13">
    <location>
        <position position="674"/>
    </location>
</feature>
<comment type="catalytic activity">
    <reaction evidence="1">
        <text>ATP + protein L-histidine = ADP + protein N-phospho-L-histidine.</text>
        <dbReference type="EC" id="2.7.13.3"/>
    </reaction>
</comment>
<dbReference type="InterPro" id="IPR000014">
    <property type="entry name" value="PAS"/>
</dbReference>
<dbReference type="SUPFAM" id="SSF47384">
    <property type="entry name" value="Homodimeric domain of signal transducing histidine kinase"/>
    <property type="match status" value="1"/>
</dbReference>
<evidence type="ECO:0000256" key="2">
    <source>
        <dbReference type="ARBA" id="ARBA00004370"/>
    </source>
</evidence>
<dbReference type="EMBL" id="QBKN01000003">
    <property type="protein sequence ID" value="PTX51333.1"/>
    <property type="molecule type" value="Genomic_DNA"/>
</dbReference>
<dbReference type="Gene3D" id="1.10.287.130">
    <property type="match status" value="1"/>
</dbReference>
<keyword evidence="10 16" id="KW-1133">Transmembrane helix</keyword>
<dbReference type="InterPro" id="IPR005467">
    <property type="entry name" value="His_kinase_dom"/>
</dbReference>
<keyword evidence="11" id="KW-0902">Two-component regulatory system</keyword>
<feature type="transmembrane region" description="Helical" evidence="16">
    <location>
        <begin position="38"/>
        <end position="56"/>
    </location>
</feature>
<feature type="domain" description="Response regulatory" evidence="18">
    <location>
        <begin position="625"/>
        <end position="740"/>
    </location>
</feature>
<dbReference type="SMART" id="SM00091">
    <property type="entry name" value="PAS"/>
    <property type="match status" value="1"/>
</dbReference>
<dbReference type="Gene3D" id="3.30.450.20">
    <property type="entry name" value="PAS domain"/>
    <property type="match status" value="1"/>
</dbReference>
<evidence type="ECO:0000256" key="3">
    <source>
        <dbReference type="ARBA" id="ARBA00012438"/>
    </source>
</evidence>
<feature type="transmembrane region" description="Helical" evidence="16">
    <location>
        <begin position="184"/>
        <end position="203"/>
    </location>
</feature>
<protein>
    <recommendedName>
        <fullName evidence="3">histidine kinase</fullName>
        <ecNumber evidence="3">2.7.13.3</ecNumber>
    </recommendedName>
</protein>
<evidence type="ECO:0000313" key="21">
    <source>
        <dbReference type="EMBL" id="PTX51333.1"/>
    </source>
</evidence>
<accession>A0A2T6B5M5</accession>
<gene>
    <name evidence="21" type="ORF">C8N44_10376</name>
</gene>
<feature type="region of interest" description="Disordered" evidence="15">
    <location>
        <begin position="739"/>
        <end position="785"/>
    </location>
</feature>
<dbReference type="NCBIfam" id="TIGR00229">
    <property type="entry name" value="sensory_box"/>
    <property type="match status" value="1"/>
</dbReference>
<evidence type="ECO:0000256" key="16">
    <source>
        <dbReference type="SAM" id="Phobius"/>
    </source>
</evidence>
<dbReference type="SMART" id="SM00387">
    <property type="entry name" value="HATPase_c"/>
    <property type="match status" value="1"/>
</dbReference>
<dbReference type="Gene3D" id="3.30.565.10">
    <property type="entry name" value="Histidine kinase-like ATPase, C-terminal domain"/>
    <property type="match status" value="1"/>
</dbReference>
<feature type="domain" description="PAS" evidence="19">
    <location>
        <begin position="236"/>
        <end position="307"/>
    </location>
</feature>
<evidence type="ECO:0000256" key="5">
    <source>
        <dbReference type="ARBA" id="ARBA00022679"/>
    </source>
</evidence>
<dbReference type="Proteomes" id="UP000244069">
    <property type="component" value="Unassembled WGS sequence"/>
</dbReference>
<dbReference type="EC" id="2.7.13.3" evidence="3"/>